<organism evidence="1 2">
    <name type="scientific">Bacillus xiapuensis</name>
    <dbReference type="NCBI Taxonomy" id="2014075"/>
    <lineage>
        <taxon>Bacteria</taxon>
        <taxon>Bacillati</taxon>
        <taxon>Bacillota</taxon>
        <taxon>Bacilli</taxon>
        <taxon>Bacillales</taxon>
        <taxon>Bacillaceae</taxon>
        <taxon>Bacillus</taxon>
    </lineage>
</organism>
<gene>
    <name evidence="1" type="ORF">P4447_07765</name>
</gene>
<proteinExistence type="predicted"/>
<sequence>MKIMPRRGKSTEMYDVKFTPHELFYVTDLRVLGVVNDNGEPQLLVEVLEFDTKNDFPTQGQASKLYREREGDAYFFDGQKYLPVGMNVTVPQLLPFLQGKNQVIKVNLGK</sequence>
<dbReference type="EMBL" id="JARMQG010000084">
    <property type="protein sequence ID" value="MED3562350.1"/>
    <property type="molecule type" value="Genomic_DNA"/>
</dbReference>
<evidence type="ECO:0000313" key="1">
    <source>
        <dbReference type="EMBL" id="MED3562350.1"/>
    </source>
</evidence>
<keyword evidence="2" id="KW-1185">Reference proteome</keyword>
<protein>
    <submittedName>
        <fullName evidence="1">Uncharacterized protein</fullName>
    </submittedName>
</protein>
<dbReference type="Proteomes" id="UP001330749">
    <property type="component" value="Unassembled WGS sequence"/>
</dbReference>
<name>A0ABU6N805_9BACI</name>
<reference evidence="1 2" key="1">
    <citation type="submission" date="2023-03" db="EMBL/GenBank/DDBJ databases">
        <title>Bacillus Genome Sequencing.</title>
        <authorList>
            <person name="Dunlap C."/>
        </authorList>
    </citation>
    <scope>NUCLEOTIDE SEQUENCE [LARGE SCALE GENOMIC DNA]</scope>
    <source>
        <strain evidence="1 2">B-14544</strain>
    </source>
</reference>
<evidence type="ECO:0000313" key="2">
    <source>
        <dbReference type="Proteomes" id="UP001330749"/>
    </source>
</evidence>
<accession>A0ABU6N805</accession>
<comment type="caution">
    <text evidence="1">The sequence shown here is derived from an EMBL/GenBank/DDBJ whole genome shotgun (WGS) entry which is preliminary data.</text>
</comment>
<dbReference type="RefSeq" id="WP_327967263.1">
    <property type="nucleotide sequence ID" value="NZ_JARMQG010000084.1"/>
</dbReference>